<dbReference type="SUPFAM" id="SSF48576">
    <property type="entry name" value="Terpenoid synthases"/>
    <property type="match status" value="1"/>
</dbReference>
<dbReference type="InterPro" id="IPR008949">
    <property type="entry name" value="Isoprenoid_synthase_dom_sf"/>
</dbReference>
<dbReference type="PANTHER" id="PTHR12001:SF55">
    <property type="entry name" value="ALL TRANS-POLYPRENYL-DIPHOSPHATE SYNTHASE PDSS2"/>
    <property type="match status" value="1"/>
</dbReference>
<comment type="similarity">
    <text evidence="1">Belongs to the FPP/GGPP synthase family.</text>
</comment>
<dbReference type="GO" id="GO:0008299">
    <property type="term" value="P:isoprenoid biosynthetic process"/>
    <property type="evidence" value="ECO:0007669"/>
    <property type="project" value="InterPro"/>
</dbReference>
<dbReference type="STRING" id="104452.A0A0L7KMD7"/>
<keyword evidence="1" id="KW-0808">Transferase</keyword>
<name>A0A0L7KMD7_OPEBR</name>
<dbReference type="GO" id="GO:0004659">
    <property type="term" value="F:prenyltransferase activity"/>
    <property type="evidence" value="ECO:0007669"/>
    <property type="project" value="InterPro"/>
</dbReference>
<protein>
    <submittedName>
        <fullName evidence="2">Putative tumor suppressor protein</fullName>
    </submittedName>
</protein>
<dbReference type="EMBL" id="JTDY01008638">
    <property type="protein sequence ID" value="KOB64467.1"/>
    <property type="molecule type" value="Genomic_DNA"/>
</dbReference>
<organism evidence="2 3">
    <name type="scientific">Operophtera brumata</name>
    <name type="common">Winter moth</name>
    <name type="synonym">Phalaena brumata</name>
    <dbReference type="NCBI Taxonomy" id="104452"/>
    <lineage>
        <taxon>Eukaryota</taxon>
        <taxon>Metazoa</taxon>
        <taxon>Ecdysozoa</taxon>
        <taxon>Arthropoda</taxon>
        <taxon>Hexapoda</taxon>
        <taxon>Insecta</taxon>
        <taxon>Pterygota</taxon>
        <taxon>Neoptera</taxon>
        <taxon>Endopterygota</taxon>
        <taxon>Lepidoptera</taxon>
        <taxon>Glossata</taxon>
        <taxon>Ditrysia</taxon>
        <taxon>Geometroidea</taxon>
        <taxon>Geometridae</taxon>
        <taxon>Larentiinae</taxon>
        <taxon>Operophtera</taxon>
    </lineage>
</organism>
<proteinExistence type="inferred from homology"/>
<sequence>MSSVSRVVRRASPFFFQKRYESTVASLTKDEILILLRPPFTNWSDVIRDAEKVVGYPTSFMNLRCLLSDEFANMALYLRKLNLQPWGLIILLLSKSVKTIPQAKKSEEDTRALAELTEMIRTGHLIHKGIVNVPFARRGKDTESAIFGNKIAILLGDYLLVTANGMLAGLRNSDVSYIISSALKDLSEGQFFGDRDEQNMPLPGKPKITKDDFKITFDTNAITVDDVLGKPTMEWTARTVYNGVSLLGRGCQSAMVLKKQNKLTQNYAYHFGCH</sequence>
<dbReference type="PANTHER" id="PTHR12001">
    <property type="entry name" value="GERANYLGERANYL PYROPHOSPHATE SYNTHASE"/>
    <property type="match status" value="1"/>
</dbReference>
<comment type="caution">
    <text evidence="2">The sequence shown here is derived from an EMBL/GenBank/DDBJ whole genome shotgun (WGS) entry which is preliminary data.</text>
</comment>
<dbReference type="GO" id="GO:1990234">
    <property type="term" value="C:transferase complex"/>
    <property type="evidence" value="ECO:0007669"/>
    <property type="project" value="TreeGrafter"/>
</dbReference>
<dbReference type="Pfam" id="PF00348">
    <property type="entry name" value="polyprenyl_synt"/>
    <property type="match status" value="1"/>
</dbReference>
<evidence type="ECO:0000313" key="3">
    <source>
        <dbReference type="Proteomes" id="UP000037510"/>
    </source>
</evidence>
<gene>
    <name evidence="2" type="ORF">OBRU01_24214</name>
</gene>
<evidence type="ECO:0000313" key="2">
    <source>
        <dbReference type="EMBL" id="KOB64467.1"/>
    </source>
</evidence>
<dbReference type="Gene3D" id="1.10.600.10">
    <property type="entry name" value="Farnesyl Diphosphate Synthase"/>
    <property type="match status" value="1"/>
</dbReference>
<feature type="non-terminal residue" evidence="2">
    <location>
        <position position="274"/>
    </location>
</feature>
<dbReference type="GO" id="GO:0042811">
    <property type="term" value="P:pheromone biosynthetic process"/>
    <property type="evidence" value="ECO:0007669"/>
    <property type="project" value="UniProtKB-ARBA"/>
</dbReference>
<accession>A0A0L7KMD7</accession>
<dbReference type="AlphaFoldDB" id="A0A0L7KMD7"/>
<dbReference type="InterPro" id="IPR000092">
    <property type="entry name" value="Polyprenyl_synt"/>
</dbReference>
<dbReference type="GO" id="GO:0006744">
    <property type="term" value="P:ubiquinone biosynthetic process"/>
    <property type="evidence" value="ECO:0007669"/>
    <property type="project" value="TreeGrafter"/>
</dbReference>
<dbReference type="Proteomes" id="UP000037510">
    <property type="component" value="Unassembled WGS sequence"/>
</dbReference>
<reference evidence="2 3" key="1">
    <citation type="journal article" date="2015" name="Genome Biol. Evol.">
        <title>The genome of winter moth (Operophtera brumata) provides a genomic perspective on sexual dimorphism and phenology.</title>
        <authorList>
            <person name="Derks M.F."/>
            <person name="Smit S."/>
            <person name="Salis L."/>
            <person name="Schijlen E."/>
            <person name="Bossers A."/>
            <person name="Mateman C."/>
            <person name="Pijl A.S."/>
            <person name="de Ridder D."/>
            <person name="Groenen M.A."/>
            <person name="Visser M.E."/>
            <person name="Megens H.J."/>
        </authorList>
    </citation>
    <scope>NUCLEOTIDE SEQUENCE [LARGE SCALE GENOMIC DNA]</scope>
    <source>
        <strain evidence="2">WM2013NL</strain>
        <tissue evidence="2">Head and thorax</tissue>
    </source>
</reference>
<evidence type="ECO:0000256" key="1">
    <source>
        <dbReference type="RuleBase" id="RU004466"/>
    </source>
</evidence>
<dbReference type="GO" id="GO:0005739">
    <property type="term" value="C:mitochondrion"/>
    <property type="evidence" value="ECO:0007669"/>
    <property type="project" value="TreeGrafter"/>
</dbReference>
<keyword evidence="3" id="KW-1185">Reference proteome</keyword>